<dbReference type="EMBL" id="JABCYN010000036">
    <property type="protein sequence ID" value="KAF6008370.1"/>
    <property type="molecule type" value="Genomic_DNA"/>
</dbReference>
<dbReference type="GO" id="GO:0090730">
    <property type="term" value="C:Las1 complex"/>
    <property type="evidence" value="ECO:0007669"/>
    <property type="project" value="InterPro"/>
</dbReference>
<evidence type="ECO:0000313" key="2">
    <source>
        <dbReference type="Proteomes" id="UP000568158"/>
    </source>
</evidence>
<name>A0A8H6BAV7_DEKBR</name>
<dbReference type="GO" id="GO:0030687">
    <property type="term" value="C:preribosome, large subunit precursor"/>
    <property type="evidence" value="ECO:0007669"/>
    <property type="project" value="TreeGrafter"/>
</dbReference>
<dbReference type="PANTHER" id="PTHR15002:SF0">
    <property type="entry name" value="RIBOSOMAL BIOGENESIS PROTEIN LAS1L"/>
    <property type="match status" value="1"/>
</dbReference>
<comment type="caution">
    <text evidence="1">The sequence shown here is derived from an EMBL/GenBank/DDBJ whole genome shotgun (WGS) entry which is preliminary data.</text>
</comment>
<dbReference type="InterPro" id="IPR007174">
    <property type="entry name" value="Las1"/>
</dbReference>
<dbReference type="GO" id="GO:0000470">
    <property type="term" value="P:maturation of LSU-rRNA"/>
    <property type="evidence" value="ECO:0007669"/>
    <property type="project" value="TreeGrafter"/>
</dbReference>
<dbReference type="GO" id="GO:0004519">
    <property type="term" value="F:endonuclease activity"/>
    <property type="evidence" value="ECO:0007669"/>
    <property type="project" value="InterPro"/>
</dbReference>
<evidence type="ECO:0000313" key="1">
    <source>
        <dbReference type="EMBL" id="KAF6008370.1"/>
    </source>
</evidence>
<sequence length="391" mass="46462">MTELNREPRLTPYRDPSELKILHSWFYDTSKQDNRSRAVQKQSSYAISLHRLAELIKLPSYFVELRHIGTHEHIPTLEMLRWSTRRALQWLDENYWCHVTHLNLREGRPAFLRKGDERFEKRAAVIGELREILHNLKELRLEDSTLTYKEGDLTGNGKFYWEYLNRLKQIAQDSEEMKNLLVQVFIFDPDGIILRSKSLSERATKSLHFLYKPILQDMGPEFVMLLFGKLYEFMTKNEYLEVVNDVNFGERYMLPRNEAECVQGRKWIEYMLKNVFVFGKKPQIVRFINEESAEKFIRMLEFFRDKNSDLIKEVPELSGKIDKVLETMNKFKLPDFLIQKPSKRKLDSPASIKASKRKKVKRNILERANSKNSIFKRYDDWIPVPFGCPGL</sequence>
<dbReference type="Pfam" id="PF04031">
    <property type="entry name" value="Las1"/>
    <property type="match status" value="1"/>
</dbReference>
<dbReference type="PANTHER" id="PTHR15002">
    <property type="entry name" value="RIBOSOMAL BIOGENESIS PROTEIN LAS1L"/>
    <property type="match status" value="1"/>
</dbReference>
<proteinExistence type="predicted"/>
<accession>A0A8H6BAV7</accession>
<dbReference type="Proteomes" id="UP000568158">
    <property type="component" value="Unassembled WGS sequence"/>
</dbReference>
<reference evidence="1 2" key="1">
    <citation type="journal article" date="2020" name="Appl. Microbiol. Biotechnol.">
        <title>Targeted gene deletion in Brettanomyces bruxellensis with an expression-free CRISPR-Cas9 system.</title>
        <authorList>
            <person name="Varela C."/>
            <person name="Bartel C."/>
            <person name="Onetto C."/>
            <person name="Borneman A."/>
        </authorList>
    </citation>
    <scope>NUCLEOTIDE SEQUENCE [LARGE SCALE GENOMIC DNA]</scope>
    <source>
        <strain evidence="1 2">AWRI1613</strain>
    </source>
</reference>
<protein>
    <submittedName>
        <fullName evidence="1">Uncharacterized protein</fullName>
    </submittedName>
</protein>
<dbReference type="GO" id="GO:0000460">
    <property type="term" value="P:maturation of 5.8S rRNA"/>
    <property type="evidence" value="ECO:0007669"/>
    <property type="project" value="TreeGrafter"/>
</dbReference>
<organism evidence="1 2">
    <name type="scientific">Dekkera bruxellensis</name>
    <name type="common">Brettanomyces custersii</name>
    <dbReference type="NCBI Taxonomy" id="5007"/>
    <lineage>
        <taxon>Eukaryota</taxon>
        <taxon>Fungi</taxon>
        <taxon>Dikarya</taxon>
        <taxon>Ascomycota</taxon>
        <taxon>Saccharomycotina</taxon>
        <taxon>Pichiomycetes</taxon>
        <taxon>Pichiales</taxon>
        <taxon>Pichiaceae</taxon>
        <taxon>Brettanomyces</taxon>
    </lineage>
</organism>
<gene>
    <name evidence="1" type="ORF">HII12_004118</name>
</gene>
<dbReference type="AlphaFoldDB" id="A0A8H6BAV7"/>